<evidence type="ECO:0000256" key="8">
    <source>
        <dbReference type="ARBA" id="ARBA00023136"/>
    </source>
</evidence>
<feature type="transmembrane region" description="Helical" evidence="13">
    <location>
        <begin position="182"/>
        <end position="211"/>
    </location>
</feature>
<dbReference type="Pfam" id="PF05296">
    <property type="entry name" value="TAS2R"/>
    <property type="match status" value="1"/>
</dbReference>
<evidence type="ECO:0000256" key="10">
    <source>
        <dbReference type="ARBA" id="ARBA00023224"/>
    </source>
</evidence>
<dbReference type="AlphaFoldDB" id="A0AAV3AJW7"/>
<keyword evidence="8 12" id="KW-0472">Membrane</keyword>
<feature type="transmembrane region" description="Helical" evidence="13">
    <location>
        <begin position="91"/>
        <end position="117"/>
    </location>
</feature>
<feature type="transmembrane region" description="Helical" evidence="13">
    <location>
        <begin position="138"/>
        <end position="159"/>
    </location>
</feature>
<evidence type="ECO:0000256" key="13">
    <source>
        <dbReference type="SAM" id="Phobius"/>
    </source>
</evidence>
<keyword evidence="6 13" id="KW-1133">Transmembrane helix</keyword>
<evidence type="ECO:0000256" key="12">
    <source>
        <dbReference type="RuleBase" id="RU004424"/>
    </source>
</evidence>
<evidence type="ECO:0000256" key="11">
    <source>
        <dbReference type="RuleBase" id="RU004423"/>
    </source>
</evidence>
<dbReference type="Gene3D" id="1.20.1070.10">
    <property type="entry name" value="Rhodopsin 7-helix transmembrane proteins"/>
    <property type="match status" value="1"/>
</dbReference>
<dbReference type="SUPFAM" id="SSF81321">
    <property type="entry name" value="Family A G protein-coupled receptor-like"/>
    <property type="match status" value="1"/>
</dbReference>
<proteinExistence type="inferred from homology"/>
<name>A0AAV3AJW7_PYXAD</name>
<evidence type="ECO:0000256" key="1">
    <source>
        <dbReference type="ARBA" id="ARBA00004141"/>
    </source>
</evidence>
<sequence>MTNSTAEDSYKAMVIQNVLLFACLGIILAGLGIQSFVVALNVIDWLKGRSITRADKIITSIGISRFFFHTACLLSLVSMFFVSNIPELIPILISFILQSSTISNIWLSTLLSIFFYFMVSTCSNNVFLRLKAIISRKVVCLIIASVLLSVGYSFFYFLVNDIIFFRNSTHHSISDSQQKQKILAYISFLWSTVPLFMFFMASILLIILLAYHISKMNNHGNSMSNTDTYHRTMKFTVFSFIVFALGIFIIFELQMGFLDILFVGIMVNIYTILQSALLIYVATKLRNQFFRIIRCGTDCLFNKKTSGPQSRERVEVTSAPL</sequence>
<feature type="transmembrane region" description="Helical" evidence="13">
    <location>
        <begin position="257"/>
        <end position="282"/>
    </location>
</feature>
<dbReference type="GO" id="GO:0016020">
    <property type="term" value="C:membrane"/>
    <property type="evidence" value="ECO:0007669"/>
    <property type="project" value="UniProtKB-SubCell"/>
</dbReference>
<evidence type="ECO:0000256" key="4">
    <source>
        <dbReference type="ARBA" id="ARBA00022606"/>
    </source>
</evidence>
<feature type="transmembrane region" description="Helical" evidence="13">
    <location>
        <begin position="232"/>
        <end position="251"/>
    </location>
</feature>
<dbReference type="Proteomes" id="UP001181693">
    <property type="component" value="Unassembled WGS sequence"/>
</dbReference>
<keyword evidence="3 12" id="KW-0919">Taste</keyword>
<dbReference type="PANTHER" id="PTHR11394:SF160">
    <property type="entry name" value="TASTE RECEPTOR TYPE 2"/>
    <property type="match status" value="1"/>
</dbReference>
<feature type="transmembrane region" description="Helical" evidence="13">
    <location>
        <begin position="18"/>
        <end position="46"/>
    </location>
</feature>
<evidence type="ECO:0000256" key="2">
    <source>
        <dbReference type="ARBA" id="ARBA00007376"/>
    </source>
</evidence>
<feature type="transmembrane region" description="Helical" evidence="13">
    <location>
        <begin position="66"/>
        <end position="85"/>
    </location>
</feature>
<evidence type="ECO:0000256" key="7">
    <source>
        <dbReference type="ARBA" id="ARBA00023040"/>
    </source>
</evidence>
<evidence type="ECO:0000313" key="14">
    <source>
        <dbReference type="EMBL" id="DBA25503.1"/>
    </source>
</evidence>
<dbReference type="GO" id="GO:0033038">
    <property type="term" value="F:bitter taste receptor activity"/>
    <property type="evidence" value="ECO:0007669"/>
    <property type="project" value="InterPro"/>
</dbReference>
<dbReference type="EMBL" id="DYDO01000004">
    <property type="protein sequence ID" value="DBA25503.1"/>
    <property type="molecule type" value="Genomic_DNA"/>
</dbReference>
<accession>A0AAV3AJW7</accession>
<evidence type="ECO:0000256" key="6">
    <source>
        <dbReference type="ARBA" id="ARBA00022989"/>
    </source>
</evidence>
<reference evidence="14" key="1">
    <citation type="thesis" date="2020" institute="ProQuest LLC" country="789 East Eisenhower Parkway, Ann Arbor, MI, USA">
        <title>Comparative Genomics and Chromosome Evolution.</title>
        <authorList>
            <person name="Mudd A.B."/>
        </authorList>
    </citation>
    <scope>NUCLEOTIDE SEQUENCE</scope>
    <source>
        <strain evidence="14">1538</strain>
        <tissue evidence="14">Blood</tissue>
    </source>
</reference>
<evidence type="ECO:0000256" key="3">
    <source>
        <dbReference type="ARBA" id="ARBA00022480"/>
    </source>
</evidence>
<gene>
    <name evidence="14" type="ORF">GDO54_009883</name>
</gene>
<dbReference type="InterPro" id="IPR007960">
    <property type="entry name" value="TAS2R"/>
</dbReference>
<evidence type="ECO:0000313" key="15">
    <source>
        <dbReference type="Proteomes" id="UP001181693"/>
    </source>
</evidence>
<comment type="similarity">
    <text evidence="2 11">Belongs to the G-protein coupled receptor T2R family.</text>
</comment>
<keyword evidence="10 12" id="KW-0807">Transducer</keyword>
<evidence type="ECO:0000256" key="5">
    <source>
        <dbReference type="ARBA" id="ARBA00022692"/>
    </source>
</evidence>
<keyword evidence="15" id="KW-1185">Reference proteome</keyword>
<keyword evidence="9 12" id="KW-0675">Receptor</keyword>
<organism evidence="14 15">
    <name type="scientific">Pyxicephalus adspersus</name>
    <name type="common">African bullfrog</name>
    <dbReference type="NCBI Taxonomy" id="30357"/>
    <lineage>
        <taxon>Eukaryota</taxon>
        <taxon>Metazoa</taxon>
        <taxon>Chordata</taxon>
        <taxon>Craniata</taxon>
        <taxon>Vertebrata</taxon>
        <taxon>Euteleostomi</taxon>
        <taxon>Amphibia</taxon>
        <taxon>Batrachia</taxon>
        <taxon>Anura</taxon>
        <taxon>Neobatrachia</taxon>
        <taxon>Ranoidea</taxon>
        <taxon>Pyxicephalidae</taxon>
        <taxon>Pyxicephalinae</taxon>
        <taxon>Pyxicephalus</taxon>
    </lineage>
</organism>
<protein>
    <recommendedName>
        <fullName evidence="12">Taste receptor type 2</fullName>
    </recommendedName>
</protein>
<keyword evidence="7 12" id="KW-0297">G-protein coupled receptor</keyword>
<comment type="subcellular location">
    <subcellularLocation>
        <location evidence="1 12">Membrane</location>
        <topology evidence="1 12">Multi-pass membrane protein</topology>
    </subcellularLocation>
</comment>
<comment type="caution">
    <text evidence="14">The sequence shown here is derived from an EMBL/GenBank/DDBJ whole genome shotgun (WGS) entry which is preliminary data.</text>
</comment>
<dbReference type="GO" id="GO:0004930">
    <property type="term" value="F:G protein-coupled receptor activity"/>
    <property type="evidence" value="ECO:0007669"/>
    <property type="project" value="UniProtKB-KW"/>
</dbReference>
<dbReference type="PANTHER" id="PTHR11394">
    <property type="entry name" value="TASTE RECEPTOR TYPE 2"/>
    <property type="match status" value="1"/>
</dbReference>
<keyword evidence="5 12" id="KW-0812">Transmembrane</keyword>
<evidence type="ECO:0000256" key="9">
    <source>
        <dbReference type="ARBA" id="ARBA00023170"/>
    </source>
</evidence>
<keyword evidence="4 12" id="KW-0716">Sensory transduction</keyword>